<keyword evidence="8" id="KW-1185">Reference proteome</keyword>
<feature type="binding site" evidence="3">
    <location>
        <position position="144"/>
    </location>
    <ligand>
        <name>Cu cation</name>
        <dbReference type="ChEBI" id="CHEBI:23378"/>
    </ligand>
</feature>
<gene>
    <name evidence="7" type="ORF">H5P28_07485</name>
</gene>
<evidence type="ECO:0000256" key="2">
    <source>
        <dbReference type="ARBA" id="ARBA00023008"/>
    </source>
</evidence>
<keyword evidence="4" id="KW-1015">Disulfide bond</keyword>
<keyword evidence="2 3" id="KW-0186">Copper</keyword>
<name>A0A842HCB4_9BACT</name>
<feature type="disulfide bond" description="Redox-active" evidence="4">
    <location>
        <begin position="144"/>
        <end position="150"/>
    </location>
</feature>
<dbReference type="Proteomes" id="UP000546464">
    <property type="component" value="Unassembled WGS sequence"/>
</dbReference>
<sequence>MKILSLLLLGLLAVTARAETLISEVTAVDDDALTFTLADGKEVKVSRGDARIGYVGRRIQGQFEAGDPLPTLTRIWPATPADLARLISIDGELRADTKARGRKAFRRIGEQMPPFALWDQDGQLVTDASFKGHPLVLSFIFTRCKMANMCPATTAKMVSLQRQATEAGLDNARFALITFDPEYDTPGVLNEYGTQRGADFATFSLLTGPKIATDDLMKQFGILTIEEDGTINHTAATILVGPDGSILYRSEGPGWTAQEFLDKLKAE</sequence>
<evidence type="ECO:0000256" key="1">
    <source>
        <dbReference type="ARBA" id="ARBA00010996"/>
    </source>
</evidence>
<dbReference type="RefSeq" id="WP_185675085.1">
    <property type="nucleotide sequence ID" value="NZ_JACHVB010000020.1"/>
</dbReference>
<feature type="domain" description="Thioredoxin" evidence="6">
    <location>
        <begin position="106"/>
        <end position="267"/>
    </location>
</feature>
<comment type="similarity">
    <text evidence="1">Belongs to the SCO1/2 family.</text>
</comment>
<feature type="signal peptide" evidence="5">
    <location>
        <begin position="1"/>
        <end position="18"/>
    </location>
</feature>
<dbReference type="CDD" id="cd02968">
    <property type="entry name" value="SCO"/>
    <property type="match status" value="1"/>
</dbReference>
<dbReference type="PANTHER" id="PTHR12151:SF25">
    <property type="entry name" value="LINALOOL DEHYDRATASE_ISOMERASE DOMAIN-CONTAINING PROTEIN"/>
    <property type="match status" value="1"/>
</dbReference>
<dbReference type="EMBL" id="JACHVB010000020">
    <property type="protein sequence ID" value="MBC2594103.1"/>
    <property type="molecule type" value="Genomic_DNA"/>
</dbReference>
<comment type="caution">
    <text evidence="7">The sequence shown here is derived from an EMBL/GenBank/DDBJ whole genome shotgun (WGS) entry which is preliminary data.</text>
</comment>
<evidence type="ECO:0000256" key="3">
    <source>
        <dbReference type="PIRSR" id="PIRSR603782-1"/>
    </source>
</evidence>
<evidence type="ECO:0000259" key="6">
    <source>
        <dbReference type="PROSITE" id="PS51352"/>
    </source>
</evidence>
<dbReference type="InterPro" id="IPR003782">
    <property type="entry name" value="SCO1/SenC"/>
</dbReference>
<reference evidence="7 8" key="1">
    <citation type="submission" date="2020-07" db="EMBL/GenBank/DDBJ databases">
        <authorList>
            <person name="Feng X."/>
        </authorList>
    </citation>
    <scope>NUCLEOTIDE SEQUENCE [LARGE SCALE GENOMIC DNA]</scope>
    <source>
        <strain evidence="7 8">JCM31066</strain>
    </source>
</reference>
<evidence type="ECO:0000313" key="7">
    <source>
        <dbReference type="EMBL" id="MBC2594103.1"/>
    </source>
</evidence>
<dbReference type="InterPro" id="IPR013766">
    <property type="entry name" value="Thioredoxin_domain"/>
</dbReference>
<dbReference type="PROSITE" id="PS51352">
    <property type="entry name" value="THIOREDOXIN_2"/>
    <property type="match status" value="1"/>
</dbReference>
<dbReference type="InterPro" id="IPR036249">
    <property type="entry name" value="Thioredoxin-like_sf"/>
</dbReference>
<feature type="binding site" evidence="3">
    <location>
        <position position="150"/>
    </location>
    <ligand>
        <name>Cu cation</name>
        <dbReference type="ChEBI" id="CHEBI:23378"/>
    </ligand>
</feature>
<dbReference type="SUPFAM" id="SSF52833">
    <property type="entry name" value="Thioredoxin-like"/>
    <property type="match status" value="1"/>
</dbReference>
<dbReference type="Pfam" id="PF02630">
    <property type="entry name" value="SCO1-SenC"/>
    <property type="match status" value="1"/>
</dbReference>
<dbReference type="AlphaFoldDB" id="A0A842HCB4"/>
<protein>
    <submittedName>
        <fullName evidence="7">SCO family protein</fullName>
    </submittedName>
</protein>
<dbReference type="PANTHER" id="PTHR12151">
    <property type="entry name" value="ELECTRON TRANSPORT PROTIN SCO1/SENC FAMILY MEMBER"/>
    <property type="match status" value="1"/>
</dbReference>
<keyword evidence="5" id="KW-0732">Signal</keyword>
<proteinExistence type="inferred from homology"/>
<dbReference type="Gene3D" id="3.40.30.10">
    <property type="entry name" value="Glutaredoxin"/>
    <property type="match status" value="1"/>
</dbReference>
<feature type="binding site" evidence="3">
    <location>
        <position position="233"/>
    </location>
    <ligand>
        <name>Cu cation</name>
        <dbReference type="ChEBI" id="CHEBI:23378"/>
    </ligand>
</feature>
<accession>A0A842HCB4</accession>
<dbReference type="GO" id="GO:0046872">
    <property type="term" value="F:metal ion binding"/>
    <property type="evidence" value="ECO:0007669"/>
    <property type="project" value="UniProtKB-KW"/>
</dbReference>
<keyword evidence="3" id="KW-0479">Metal-binding</keyword>
<evidence type="ECO:0000256" key="4">
    <source>
        <dbReference type="PIRSR" id="PIRSR603782-2"/>
    </source>
</evidence>
<evidence type="ECO:0000313" key="8">
    <source>
        <dbReference type="Proteomes" id="UP000546464"/>
    </source>
</evidence>
<feature type="chain" id="PRO_5032508314" evidence="5">
    <location>
        <begin position="19"/>
        <end position="267"/>
    </location>
</feature>
<evidence type="ECO:0000256" key="5">
    <source>
        <dbReference type="SAM" id="SignalP"/>
    </source>
</evidence>
<organism evidence="7 8">
    <name type="scientific">Ruficoccus amylovorans</name>
    <dbReference type="NCBI Taxonomy" id="1804625"/>
    <lineage>
        <taxon>Bacteria</taxon>
        <taxon>Pseudomonadati</taxon>
        <taxon>Verrucomicrobiota</taxon>
        <taxon>Opitutia</taxon>
        <taxon>Puniceicoccales</taxon>
        <taxon>Cerasicoccaceae</taxon>
        <taxon>Ruficoccus</taxon>
    </lineage>
</organism>